<dbReference type="Proteomes" id="UP001205311">
    <property type="component" value="Unassembled WGS sequence"/>
</dbReference>
<gene>
    <name evidence="1" type="ORF">LX15_003121</name>
</gene>
<comment type="caution">
    <text evidence="1">The sequence shown here is derived from an EMBL/GenBank/DDBJ whole genome shotgun (WGS) entry which is preliminary data.</text>
</comment>
<reference evidence="1 2" key="1">
    <citation type="submission" date="2022-06" db="EMBL/GenBank/DDBJ databases">
        <title>Genomic Encyclopedia of Archaeal and Bacterial Type Strains, Phase II (KMG-II): from individual species to whole genera.</title>
        <authorList>
            <person name="Goeker M."/>
        </authorList>
    </citation>
    <scope>NUCLEOTIDE SEQUENCE [LARGE SCALE GENOMIC DNA]</scope>
    <source>
        <strain evidence="1 2">DSM 40477</strain>
    </source>
</reference>
<keyword evidence="2" id="KW-1185">Reference proteome</keyword>
<dbReference type="EMBL" id="JAMTCP010000016">
    <property type="protein sequence ID" value="MCP2259420.1"/>
    <property type="molecule type" value="Genomic_DNA"/>
</dbReference>
<protein>
    <recommendedName>
        <fullName evidence="3">Transposase</fullName>
    </recommendedName>
</protein>
<sequence>MVITGWSNSAMAKRYQHLIAAIHWEIARRLGNFLWGGGN</sequence>
<evidence type="ECO:0000313" key="2">
    <source>
        <dbReference type="Proteomes" id="UP001205311"/>
    </source>
</evidence>
<evidence type="ECO:0000313" key="1">
    <source>
        <dbReference type="EMBL" id="MCP2259420.1"/>
    </source>
</evidence>
<name>A0ABT1HV77_STRSD</name>
<evidence type="ECO:0008006" key="3">
    <source>
        <dbReference type="Google" id="ProtNLM"/>
    </source>
</evidence>
<organism evidence="1 2">
    <name type="scientific">Streptoalloteichus tenebrarius (strain ATCC 17920 / DSM 40477 / JCM 4838 / CBS 697.72 / NBRC 16177 / NCIMB 11028 / NRRL B-12390 / A12253. 1 / ISP 5477)</name>
    <name type="common">Streptomyces tenebrarius</name>
    <dbReference type="NCBI Taxonomy" id="1933"/>
    <lineage>
        <taxon>Bacteria</taxon>
        <taxon>Bacillati</taxon>
        <taxon>Actinomycetota</taxon>
        <taxon>Actinomycetes</taxon>
        <taxon>Pseudonocardiales</taxon>
        <taxon>Pseudonocardiaceae</taxon>
        <taxon>Streptoalloteichus</taxon>
    </lineage>
</organism>
<proteinExistence type="predicted"/>
<accession>A0ABT1HV77</accession>